<feature type="site" description="Contributes to redox potential value" evidence="8">
    <location>
        <position position="32"/>
    </location>
</feature>
<protein>
    <recommendedName>
        <fullName evidence="6 7">Thioredoxin</fullName>
    </recommendedName>
</protein>
<dbReference type="PROSITE" id="PS51352">
    <property type="entry name" value="THIOREDOXIN_2"/>
    <property type="match status" value="1"/>
</dbReference>
<comment type="caution">
    <text evidence="11">The sequence shown here is derived from an EMBL/GenBank/DDBJ whole genome shotgun (WGS) entry which is preliminary data.</text>
</comment>
<proteinExistence type="inferred from homology"/>
<dbReference type="FunFam" id="3.40.30.10:FF:000001">
    <property type="entry name" value="Thioredoxin"/>
    <property type="match status" value="1"/>
</dbReference>
<evidence type="ECO:0000256" key="1">
    <source>
        <dbReference type="ARBA" id="ARBA00008987"/>
    </source>
</evidence>
<dbReference type="InterPro" id="IPR013766">
    <property type="entry name" value="Thioredoxin_domain"/>
</dbReference>
<dbReference type="Pfam" id="PF00085">
    <property type="entry name" value="Thioredoxin"/>
    <property type="match status" value="1"/>
</dbReference>
<dbReference type="PIRSF" id="PIRSF000077">
    <property type="entry name" value="Thioredoxin"/>
    <property type="match status" value="1"/>
</dbReference>
<feature type="domain" description="Thioredoxin" evidence="10">
    <location>
        <begin position="1"/>
        <end position="107"/>
    </location>
</feature>
<dbReference type="PANTHER" id="PTHR45663">
    <property type="entry name" value="GEO12009P1"/>
    <property type="match status" value="1"/>
</dbReference>
<keyword evidence="3" id="KW-0249">Electron transport</keyword>
<dbReference type="Proteomes" id="UP000249169">
    <property type="component" value="Unassembled WGS sequence"/>
</dbReference>
<organism evidence="11 12">
    <name type="scientific">Lujinxingia litoralis</name>
    <dbReference type="NCBI Taxonomy" id="2211119"/>
    <lineage>
        <taxon>Bacteria</taxon>
        <taxon>Deltaproteobacteria</taxon>
        <taxon>Bradymonadales</taxon>
        <taxon>Lujinxingiaceae</taxon>
        <taxon>Lujinxingia</taxon>
    </lineage>
</organism>
<evidence type="ECO:0000256" key="4">
    <source>
        <dbReference type="ARBA" id="ARBA00023157"/>
    </source>
</evidence>
<feature type="active site" description="Nucleophile" evidence="8">
    <location>
        <position position="31"/>
    </location>
</feature>
<evidence type="ECO:0000256" key="7">
    <source>
        <dbReference type="PIRNR" id="PIRNR000077"/>
    </source>
</evidence>
<comment type="similarity">
    <text evidence="1 7">Belongs to the thioredoxin family.</text>
</comment>
<reference evidence="11 12" key="1">
    <citation type="submission" date="2018-05" db="EMBL/GenBank/DDBJ databases">
        <title>Lujinxingia marina gen. nov. sp. nov., a new facultative anaerobic member of the class Deltaproteobacteria, and proposal of Lujinxingaceae fam. nov.</title>
        <authorList>
            <person name="Li C.-M."/>
        </authorList>
    </citation>
    <scope>NUCLEOTIDE SEQUENCE [LARGE SCALE GENOMIC DNA]</scope>
    <source>
        <strain evidence="11 12">B210</strain>
    </source>
</reference>
<feature type="site" description="Deprotonates C-terminal active site Cys" evidence="8">
    <location>
        <position position="25"/>
    </location>
</feature>
<dbReference type="OrthoDB" id="9790390at2"/>
<dbReference type="CDD" id="cd02947">
    <property type="entry name" value="TRX_family"/>
    <property type="match status" value="1"/>
</dbReference>
<dbReference type="GO" id="GO:0005737">
    <property type="term" value="C:cytoplasm"/>
    <property type="evidence" value="ECO:0007669"/>
    <property type="project" value="TreeGrafter"/>
</dbReference>
<dbReference type="AlphaFoldDB" id="A0A328C3M4"/>
<feature type="active site" description="Nucleophile" evidence="8">
    <location>
        <position position="34"/>
    </location>
</feature>
<evidence type="ECO:0000256" key="2">
    <source>
        <dbReference type="ARBA" id="ARBA00022448"/>
    </source>
</evidence>
<dbReference type="InterPro" id="IPR036249">
    <property type="entry name" value="Thioredoxin-like_sf"/>
</dbReference>
<evidence type="ECO:0000256" key="5">
    <source>
        <dbReference type="ARBA" id="ARBA00023284"/>
    </source>
</evidence>
<dbReference type="RefSeq" id="WP_111731153.1">
    <property type="nucleotide sequence ID" value="NZ_QHKO01000011.1"/>
</dbReference>
<dbReference type="PANTHER" id="PTHR45663:SF11">
    <property type="entry name" value="GEO12009P1"/>
    <property type="match status" value="1"/>
</dbReference>
<evidence type="ECO:0000313" key="12">
    <source>
        <dbReference type="Proteomes" id="UP000249169"/>
    </source>
</evidence>
<dbReference type="SUPFAM" id="SSF52833">
    <property type="entry name" value="Thioredoxin-like"/>
    <property type="match status" value="1"/>
</dbReference>
<keyword evidence="12" id="KW-1185">Reference proteome</keyword>
<dbReference type="NCBIfam" id="TIGR01068">
    <property type="entry name" value="thioredoxin"/>
    <property type="match status" value="1"/>
</dbReference>
<evidence type="ECO:0000256" key="9">
    <source>
        <dbReference type="PIRSR" id="PIRSR000077-4"/>
    </source>
</evidence>
<accession>A0A328C3M4</accession>
<dbReference type="GO" id="GO:0015035">
    <property type="term" value="F:protein-disulfide reductase activity"/>
    <property type="evidence" value="ECO:0007669"/>
    <property type="project" value="UniProtKB-UniRule"/>
</dbReference>
<evidence type="ECO:0000256" key="8">
    <source>
        <dbReference type="PIRSR" id="PIRSR000077-1"/>
    </source>
</evidence>
<evidence type="ECO:0000256" key="6">
    <source>
        <dbReference type="NCBIfam" id="TIGR01068"/>
    </source>
</evidence>
<dbReference type="EMBL" id="QHKO01000011">
    <property type="protein sequence ID" value="RAL20337.1"/>
    <property type="molecule type" value="Genomic_DNA"/>
</dbReference>
<dbReference type="InterPro" id="IPR005746">
    <property type="entry name" value="Thioredoxin"/>
</dbReference>
<keyword evidence="4 9" id="KW-1015">Disulfide bond</keyword>
<name>A0A328C3M4_9DELT</name>
<sequence length="109" mass="11986">MTTHTFNKNNFNDEVVNADVPVIVDLWAPWCGPCRALSPVIDKLAGEFDGQVKVGKINIDEEPELAQAFNARSIPMVVAMRGNDVVDVMLGFQGEQPLRKLFEKASAAK</sequence>
<evidence type="ECO:0000313" key="11">
    <source>
        <dbReference type="EMBL" id="RAL20337.1"/>
    </source>
</evidence>
<dbReference type="Gene3D" id="3.40.30.10">
    <property type="entry name" value="Glutaredoxin"/>
    <property type="match status" value="1"/>
</dbReference>
<dbReference type="InterPro" id="IPR017937">
    <property type="entry name" value="Thioredoxin_CS"/>
</dbReference>
<evidence type="ECO:0000256" key="3">
    <source>
        <dbReference type="ARBA" id="ARBA00022982"/>
    </source>
</evidence>
<dbReference type="PROSITE" id="PS00194">
    <property type="entry name" value="THIOREDOXIN_1"/>
    <property type="match status" value="1"/>
</dbReference>
<gene>
    <name evidence="11" type="primary">trxA</name>
    <name evidence="11" type="ORF">DL240_17295</name>
</gene>
<evidence type="ECO:0000259" key="10">
    <source>
        <dbReference type="PROSITE" id="PS51352"/>
    </source>
</evidence>
<feature type="site" description="Contributes to redox potential value" evidence="8">
    <location>
        <position position="33"/>
    </location>
</feature>
<keyword evidence="2" id="KW-0813">Transport</keyword>
<feature type="disulfide bond" description="Redox-active" evidence="9">
    <location>
        <begin position="31"/>
        <end position="34"/>
    </location>
</feature>
<keyword evidence="5 9" id="KW-0676">Redox-active center</keyword>